<evidence type="ECO:0008006" key="6">
    <source>
        <dbReference type="Google" id="ProtNLM"/>
    </source>
</evidence>
<dbReference type="AlphaFoldDB" id="A0AAJ4UZ62"/>
<dbReference type="RefSeq" id="WP_123352131.1">
    <property type="nucleotide sequence ID" value="NZ_CP027432.2"/>
</dbReference>
<accession>A0AAJ4UZ62</accession>
<organism evidence="3 4">
    <name type="scientific">Caminibacter pacificus</name>
    <dbReference type="NCBI Taxonomy" id="1424653"/>
    <lineage>
        <taxon>Bacteria</taxon>
        <taxon>Pseudomonadati</taxon>
        <taxon>Campylobacterota</taxon>
        <taxon>Epsilonproteobacteria</taxon>
        <taxon>Nautiliales</taxon>
        <taxon>Nautiliaceae</taxon>
        <taxon>Caminibacter</taxon>
    </lineage>
</organism>
<dbReference type="EMBL" id="RJVK01000001">
    <property type="protein sequence ID" value="ROR41239.1"/>
    <property type="molecule type" value="Genomic_DNA"/>
</dbReference>
<protein>
    <recommendedName>
        <fullName evidence="6">SH3 domain-containing protein</fullName>
    </recommendedName>
</protein>
<keyword evidence="1" id="KW-0812">Transmembrane</keyword>
<evidence type="ECO:0000313" key="2">
    <source>
        <dbReference type="EMBL" id="QCI28054.1"/>
    </source>
</evidence>
<evidence type="ECO:0000256" key="1">
    <source>
        <dbReference type="SAM" id="Phobius"/>
    </source>
</evidence>
<dbReference type="EMBL" id="CP027432">
    <property type="protein sequence ID" value="QCI28054.1"/>
    <property type="molecule type" value="Genomic_DNA"/>
</dbReference>
<name>A0AAJ4UZ62_9BACT</name>
<evidence type="ECO:0000313" key="3">
    <source>
        <dbReference type="EMBL" id="ROR41239.1"/>
    </source>
</evidence>
<proteinExistence type="predicted"/>
<reference evidence="2" key="3">
    <citation type="submission" date="2019-06" db="EMBL/GenBank/DDBJ databases">
        <title>A comparative analysis of the Nautiliaceae.</title>
        <authorList>
            <person name="Grosche A."/>
            <person name="Smedile F."/>
            <person name="Vetriani C."/>
        </authorList>
    </citation>
    <scope>NUCLEOTIDE SEQUENCE</scope>
    <source>
        <strain evidence="2">TB6</strain>
    </source>
</reference>
<gene>
    <name evidence="2" type="ORF">C6V80_03510</name>
    <name evidence="3" type="ORF">EDC58_0726</name>
</gene>
<keyword evidence="1" id="KW-1133">Transmembrane helix</keyword>
<reference evidence="5" key="1">
    <citation type="submission" date="2018-03" db="EMBL/GenBank/DDBJ databases">
        <title>A comparative analysis of the Nautiliaceae.</title>
        <authorList>
            <person name="Grosche A."/>
            <person name="Smedile F."/>
            <person name="Vetriani C."/>
        </authorList>
    </citation>
    <scope>NUCLEOTIDE SEQUENCE [LARGE SCALE GENOMIC DNA]</scope>
    <source>
        <strain evidence="5">TB6</strain>
    </source>
</reference>
<feature type="transmembrane region" description="Helical" evidence="1">
    <location>
        <begin position="221"/>
        <end position="241"/>
    </location>
</feature>
<evidence type="ECO:0000313" key="5">
    <source>
        <dbReference type="Proteomes" id="UP000298805"/>
    </source>
</evidence>
<keyword evidence="1" id="KW-0472">Membrane</keyword>
<sequence>MRKLVFLLFFTFLFAKTDAIIKFENIKPFYYQNQIANFNIRIALSKANNLTIIPPENMEVNLTKKNDYLYILNLKTKITPQIPKVILIGRKFYKELDLNKYIKVRTLNSPNKMFCGVFADNLVVKNPIAAKNDENSTILSFDIFCKNCNISDFKLPYEQNITIRDANSASYYVILPKNQKKLTFYYFNTQTNTFNKITIPIILKDETISTQTNINPEENNFFTPINILILSLIAFTLLIFIIYQKIWLLIFPILLSALLVYPYIPKGSVTLPKNTKVYILPTKQSTVIYITHQRRKVEVLKKLKGYIKVKINNKIGWVRDEDTK</sequence>
<dbReference type="Proteomes" id="UP000272781">
    <property type="component" value="Unassembled WGS sequence"/>
</dbReference>
<keyword evidence="5" id="KW-1185">Reference proteome</keyword>
<reference evidence="3 4" key="2">
    <citation type="submission" date="2018-11" db="EMBL/GenBank/DDBJ databases">
        <title>Genomic Encyclopedia of Type Strains, Phase IV (KMG-IV): sequencing the most valuable type-strain genomes for metagenomic binning, comparative biology and taxonomic classification.</title>
        <authorList>
            <person name="Goeker M."/>
        </authorList>
    </citation>
    <scope>NUCLEOTIDE SEQUENCE [LARGE SCALE GENOMIC DNA]</scope>
    <source>
        <strain evidence="3 4">DSM 27783</strain>
    </source>
</reference>
<dbReference type="Proteomes" id="UP000298805">
    <property type="component" value="Chromosome"/>
</dbReference>
<feature type="transmembrane region" description="Helical" evidence="1">
    <location>
        <begin position="246"/>
        <end position="264"/>
    </location>
</feature>
<evidence type="ECO:0000313" key="4">
    <source>
        <dbReference type="Proteomes" id="UP000272781"/>
    </source>
</evidence>